<feature type="transmembrane region" description="Helical" evidence="8">
    <location>
        <begin position="181"/>
        <end position="200"/>
    </location>
</feature>
<evidence type="ECO:0000256" key="1">
    <source>
        <dbReference type="ARBA" id="ARBA00004651"/>
    </source>
</evidence>
<comment type="subcellular location">
    <subcellularLocation>
        <location evidence="1">Cell membrane</location>
        <topology evidence="1">Multi-pass membrane protein</topology>
    </subcellularLocation>
</comment>
<gene>
    <name evidence="9" type="ORF">KIH74_21775</name>
</gene>
<evidence type="ECO:0000256" key="4">
    <source>
        <dbReference type="ARBA" id="ARBA00022475"/>
    </source>
</evidence>
<dbReference type="SUPFAM" id="SSF81345">
    <property type="entry name" value="ABC transporter involved in vitamin B12 uptake, BtuC"/>
    <property type="match status" value="1"/>
</dbReference>
<feature type="transmembrane region" description="Helical" evidence="8">
    <location>
        <begin position="305"/>
        <end position="333"/>
    </location>
</feature>
<evidence type="ECO:0000256" key="2">
    <source>
        <dbReference type="ARBA" id="ARBA00007935"/>
    </source>
</evidence>
<evidence type="ECO:0000256" key="5">
    <source>
        <dbReference type="ARBA" id="ARBA00022692"/>
    </source>
</evidence>
<dbReference type="PANTHER" id="PTHR30472">
    <property type="entry name" value="FERRIC ENTEROBACTIN TRANSPORT SYSTEM PERMEASE PROTEIN"/>
    <property type="match status" value="1"/>
</dbReference>
<sequence>MPSSRIGTTRRQEVAEIAGELAAEQAEQADGADSVDGTGHRPPARPVLADLGLGRQRRRGAVWLLGLSVLLVLSVLLGVGVGAVGIAPAAVARIIAHHVLGTPGEVTWSLPQDAIVWQVRLPRVLLGAVVGAGLAVCGTVLQAMVRNLLADPYLLGINSGASSGAAAAILFGFGAAWGENALPFSAFLGALAASLLVFLIARSGGRVTSVRLLLSGVAVGYALSAATSFLIFASDSAEGSRSVMFWLLGSLGLARWGTALSVVVIVVGLTVALLTLWGRRLDALAIGDETAHTLGISPDRFRTQLLLLVSLCIGVLVAASGSIGFVGLVVPHLARRLVGAPHSRAVPVAALLGAIFLIWADALARTVMQPQELPLGIITSLVGAPFLLVLIRRLHVTSA</sequence>
<dbReference type="EMBL" id="JAHBAY010000009">
    <property type="protein sequence ID" value="MBT0771583.1"/>
    <property type="molecule type" value="Genomic_DNA"/>
</dbReference>
<feature type="transmembrane region" description="Helical" evidence="8">
    <location>
        <begin position="115"/>
        <end position="141"/>
    </location>
</feature>
<dbReference type="InterPro" id="IPR037294">
    <property type="entry name" value="ABC_BtuC-like"/>
</dbReference>
<proteinExistence type="inferred from homology"/>
<evidence type="ECO:0000256" key="6">
    <source>
        <dbReference type="ARBA" id="ARBA00022989"/>
    </source>
</evidence>
<dbReference type="Proteomes" id="UP001197247">
    <property type="component" value="Unassembled WGS sequence"/>
</dbReference>
<dbReference type="InterPro" id="IPR000522">
    <property type="entry name" value="ABC_transptr_permease_BtuC"/>
</dbReference>
<keyword evidence="3" id="KW-0813">Transport</keyword>
<keyword evidence="5 8" id="KW-0812">Transmembrane</keyword>
<keyword evidence="6 8" id="KW-1133">Transmembrane helix</keyword>
<feature type="transmembrane region" description="Helical" evidence="8">
    <location>
        <begin position="253"/>
        <end position="277"/>
    </location>
</feature>
<evidence type="ECO:0000256" key="7">
    <source>
        <dbReference type="ARBA" id="ARBA00023136"/>
    </source>
</evidence>
<evidence type="ECO:0000313" key="10">
    <source>
        <dbReference type="Proteomes" id="UP001197247"/>
    </source>
</evidence>
<dbReference type="CDD" id="cd06550">
    <property type="entry name" value="TM_ABC_iron-siderophores_like"/>
    <property type="match status" value="1"/>
</dbReference>
<accession>A0ABS5TNF0</accession>
<organism evidence="9 10">
    <name type="scientific">Kineosporia corallincola</name>
    <dbReference type="NCBI Taxonomy" id="2835133"/>
    <lineage>
        <taxon>Bacteria</taxon>
        <taxon>Bacillati</taxon>
        <taxon>Actinomycetota</taxon>
        <taxon>Actinomycetes</taxon>
        <taxon>Kineosporiales</taxon>
        <taxon>Kineosporiaceae</taxon>
        <taxon>Kineosporia</taxon>
    </lineage>
</organism>
<name>A0ABS5TNF0_9ACTN</name>
<dbReference type="PANTHER" id="PTHR30472:SF67">
    <property type="entry name" value="PERMEASE OF ABC TRANSPORTER-RELATED"/>
    <property type="match status" value="1"/>
</dbReference>
<evidence type="ECO:0000256" key="3">
    <source>
        <dbReference type="ARBA" id="ARBA00022448"/>
    </source>
</evidence>
<keyword evidence="10" id="KW-1185">Reference proteome</keyword>
<evidence type="ECO:0000256" key="8">
    <source>
        <dbReference type="SAM" id="Phobius"/>
    </source>
</evidence>
<keyword evidence="4" id="KW-1003">Cell membrane</keyword>
<comment type="caution">
    <text evidence="9">The sequence shown here is derived from an EMBL/GenBank/DDBJ whole genome shotgun (WGS) entry which is preliminary data.</text>
</comment>
<feature type="transmembrane region" description="Helical" evidence="8">
    <location>
        <begin position="153"/>
        <end position="175"/>
    </location>
</feature>
<feature type="transmembrane region" description="Helical" evidence="8">
    <location>
        <begin position="373"/>
        <end position="391"/>
    </location>
</feature>
<dbReference type="Gene3D" id="1.10.3470.10">
    <property type="entry name" value="ABC transporter involved in vitamin B12 uptake, BtuC"/>
    <property type="match status" value="1"/>
</dbReference>
<evidence type="ECO:0000313" key="9">
    <source>
        <dbReference type="EMBL" id="MBT0771583.1"/>
    </source>
</evidence>
<feature type="transmembrane region" description="Helical" evidence="8">
    <location>
        <begin position="62"/>
        <end position="95"/>
    </location>
</feature>
<feature type="transmembrane region" description="Helical" evidence="8">
    <location>
        <begin position="212"/>
        <end position="233"/>
    </location>
</feature>
<protein>
    <submittedName>
        <fullName evidence="9">Iron ABC transporter permease</fullName>
    </submittedName>
</protein>
<keyword evidence="7 8" id="KW-0472">Membrane</keyword>
<reference evidence="9 10" key="1">
    <citation type="submission" date="2021-05" db="EMBL/GenBank/DDBJ databases">
        <title>Kineosporia and Streptomyces sp. nov. two new marine actinobacteria isolated from Coral.</title>
        <authorList>
            <person name="Buangrab K."/>
            <person name="Sutthacheep M."/>
            <person name="Yeemin T."/>
            <person name="Harunari E."/>
            <person name="Igarashi Y."/>
            <person name="Kanchanasin P."/>
            <person name="Tanasupawat S."/>
            <person name="Phongsopitanun W."/>
        </authorList>
    </citation>
    <scope>NUCLEOTIDE SEQUENCE [LARGE SCALE GENOMIC DNA]</scope>
    <source>
        <strain evidence="9 10">J2-2</strain>
    </source>
</reference>
<feature type="transmembrane region" description="Helical" evidence="8">
    <location>
        <begin position="345"/>
        <end position="364"/>
    </location>
</feature>
<dbReference type="Pfam" id="PF01032">
    <property type="entry name" value="FecCD"/>
    <property type="match status" value="1"/>
</dbReference>
<comment type="similarity">
    <text evidence="2">Belongs to the binding-protein-dependent transport system permease family. FecCD subfamily.</text>
</comment>